<dbReference type="InterPro" id="IPR041644">
    <property type="entry name" value="GNAT_C"/>
</dbReference>
<keyword evidence="4" id="KW-1185">Reference proteome</keyword>
<dbReference type="AlphaFoldDB" id="A0A917SBF0"/>
<evidence type="ECO:0008006" key="5">
    <source>
        <dbReference type="Google" id="ProtNLM"/>
    </source>
</evidence>
<dbReference type="Pfam" id="PF18164">
    <property type="entry name" value="GNAT_C"/>
    <property type="match status" value="1"/>
</dbReference>
<proteinExistence type="predicted"/>
<evidence type="ECO:0000259" key="1">
    <source>
        <dbReference type="Pfam" id="PF18082"/>
    </source>
</evidence>
<dbReference type="EMBL" id="BMMZ01000006">
    <property type="protein sequence ID" value="GGL66363.1"/>
    <property type="molecule type" value="Genomic_DNA"/>
</dbReference>
<feature type="domain" description="N-acyltransferase N-terminal" evidence="1">
    <location>
        <begin position="36"/>
        <end position="166"/>
    </location>
</feature>
<reference evidence="3" key="2">
    <citation type="submission" date="2020-09" db="EMBL/GenBank/DDBJ databases">
        <authorList>
            <person name="Sun Q."/>
            <person name="Zhou Y."/>
        </authorList>
    </citation>
    <scope>NUCLEOTIDE SEQUENCE</scope>
    <source>
        <strain evidence="3">CGMCC 4.7306</strain>
    </source>
</reference>
<evidence type="ECO:0000259" key="2">
    <source>
        <dbReference type="Pfam" id="PF18164"/>
    </source>
</evidence>
<gene>
    <name evidence="3" type="ORF">GCM10011575_26090</name>
</gene>
<reference evidence="3" key="1">
    <citation type="journal article" date="2014" name="Int. J. Syst. Evol. Microbiol.">
        <title>Complete genome sequence of Corynebacterium casei LMG S-19264T (=DSM 44701T), isolated from a smear-ripened cheese.</title>
        <authorList>
            <consortium name="US DOE Joint Genome Institute (JGI-PGF)"/>
            <person name="Walter F."/>
            <person name="Albersmeier A."/>
            <person name="Kalinowski J."/>
            <person name="Ruckert C."/>
        </authorList>
    </citation>
    <scope>NUCLEOTIDE SEQUENCE</scope>
    <source>
        <strain evidence="3">CGMCC 4.7306</strain>
    </source>
</reference>
<dbReference type="Gene3D" id="3.40.630.120">
    <property type="match status" value="1"/>
</dbReference>
<evidence type="ECO:0000313" key="3">
    <source>
        <dbReference type="EMBL" id="GGL66363.1"/>
    </source>
</evidence>
<dbReference type="RefSeq" id="WP_188895818.1">
    <property type="nucleotide sequence ID" value="NZ_BMMZ01000006.1"/>
</dbReference>
<protein>
    <recommendedName>
        <fullName evidence="5">Acyltransferase</fullName>
    </recommendedName>
</protein>
<evidence type="ECO:0000313" key="4">
    <source>
        <dbReference type="Proteomes" id="UP000613840"/>
    </source>
</evidence>
<dbReference type="InterPro" id="IPR041273">
    <property type="entry name" value="NAT_N"/>
</dbReference>
<dbReference type="Proteomes" id="UP000613840">
    <property type="component" value="Unassembled WGS sequence"/>
</dbReference>
<comment type="caution">
    <text evidence="3">The sequence shown here is derived from an EMBL/GenBank/DDBJ whole genome shotgun (WGS) entry which is preliminary data.</text>
</comment>
<dbReference type="Pfam" id="PF18082">
    <property type="entry name" value="NAT_N"/>
    <property type="match status" value="1"/>
</dbReference>
<organism evidence="3 4">
    <name type="scientific">Microlunatus endophyticus</name>
    <dbReference type="NCBI Taxonomy" id="1716077"/>
    <lineage>
        <taxon>Bacteria</taxon>
        <taxon>Bacillati</taxon>
        <taxon>Actinomycetota</taxon>
        <taxon>Actinomycetes</taxon>
        <taxon>Propionibacteriales</taxon>
        <taxon>Propionibacteriaceae</taxon>
        <taxon>Microlunatus</taxon>
    </lineage>
</organism>
<name>A0A917SBF0_9ACTN</name>
<sequence length="339" mass="38064">MTTKSADLEELAQEDRTWLKSVSVAETLPAVPQDTELLQVLGDLAVPGPELDEAIRLRARIDDHELRYVLERVLTILVGGIGSSTGPDRLPDLSGCDDPLARYLYLYAFAACFPLTRQWHRDREIPDEVGRRTLADLGRQMTHQRRRHGRSGLMINTAWLTHHFQGRLFQLGRLQFELAGLGRTTSTEIRAAGTDVAPGAPTLLVHIPGYCGPMDPASVRESIEAARRFFGRHFPEHQPATLTCHSWLLDPQLAGYLPADSNIISFQRLFTINQRPTRPTASDADTFEFVFGRRDVEARDELPRDTTLQRALIDHVDGGGHWYGGVGWRPFQATEAREL</sequence>
<feature type="domain" description="GNAT-like C-terminal" evidence="2">
    <location>
        <begin position="168"/>
        <end position="328"/>
    </location>
</feature>
<accession>A0A917SBF0</accession>